<dbReference type="InterPro" id="IPR000671">
    <property type="entry name" value="Peptidase_A31"/>
</dbReference>
<proteinExistence type="predicted"/>
<dbReference type="SUPFAM" id="SSF53163">
    <property type="entry name" value="HybD-like"/>
    <property type="match status" value="1"/>
</dbReference>
<evidence type="ECO:0000313" key="1">
    <source>
        <dbReference type="EMBL" id="REG10727.1"/>
    </source>
</evidence>
<reference evidence="1 2" key="1">
    <citation type="submission" date="2018-08" db="EMBL/GenBank/DDBJ databases">
        <title>Genomic Encyclopedia of Type Strains, Phase IV (KMG-IV): sequencing the most valuable type-strain genomes for metagenomic binning, comparative biology and taxonomic classification.</title>
        <authorList>
            <person name="Goeker M."/>
        </authorList>
    </citation>
    <scope>NUCLEOTIDE SEQUENCE [LARGE SCALE GENOMIC DNA]</scope>
    <source>
        <strain evidence="1 2">DSM 23923</strain>
    </source>
</reference>
<dbReference type="PANTHER" id="PTHR30302">
    <property type="entry name" value="HYDROGENASE 1 MATURATION PROTEASE"/>
    <property type="match status" value="1"/>
</dbReference>
<gene>
    <name evidence="1" type="ORF">DFR64_0587</name>
</gene>
<name>A0A347ZTR1_9CHLR</name>
<dbReference type="InterPro" id="IPR023430">
    <property type="entry name" value="Pept_HybD-like_dom_sf"/>
</dbReference>
<dbReference type="RefSeq" id="WP_116223891.1">
    <property type="nucleotide sequence ID" value="NZ_AP018437.1"/>
</dbReference>
<dbReference type="GO" id="GO:0008047">
    <property type="term" value="F:enzyme activator activity"/>
    <property type="evidence" value="ECO:0007669"/>
    <property type="project" value="InterPro"/>
</dbReference>
<keyword evidence="1" id="KW-0378">Hydrolase</keyword>
<keyword evidence="2" id="KW-1185">Reference proteome</keyword>
<dbReference type="OrthoDB" id="9808862at2"/>
<organism evidence="1 2">
    <name type="scientific">Pelolinea submarina</name>
    <dbReference type="NCBI Taxonomy" id="913107"/>
    <lineage>
        <taxon>Bacteria</taxon>
        <taxon>Bacillati</taxon>
        <taxon>Chloroflexota</taxon>
        <taxon>Anaerolineae</taxon>
        <taxon>Anaerolineales</taxon>
        <taxon>Anaerolineaceae</taxon>
        <taxon>Pelolinea</taxon>
    </lineage>
</organism>
<dbReference type="Proteomes" id="UP000256388">
    <property type="component" value="Unassembled WGS sequence"/>
</dbReference>
<accession>A0A347ZTR1</accession>
<evidence type="ECO:0000313" key="2">
    <source>
        <dbReference type="Proteomes" id="UP000256388"/>
    </source>
</evidence>
<protein>
    <submittedName>
        <fullName evidence="1">Hydrogenase maturation protease</fullName>
    </submittedName>
</protein>
<dbReference type="GO" id="GO:0016485">
    <property type="term" value="P:protein processing"/>
    <property type="evidence" value="ECO:0007669"/>
    <property type="project" value="TreeGrafter"/>
</dbReference>
<sequence length="160" mass="17951">MKSTIIIGYGNPDREDDGVAWHLLNKIVAACDCPEADLFSSDVIPVKPGLDIWFNFQLLPEMADTIADYDRALFIDAHTGNIEEDISYHALEPEFQNSPFTHHFTASSCLAVAQSLKGHYPKSKMLSVRGFQFAFSRELSDQTAELVNQAFALLKHDFLE</sequence>
<dbReference type="PANTHER" id="PTHR30302:SF5">
    <property type="entry name" value="SLR1876 PROTEIN"/>
    <property type="match status" value="1"/>
</dbReference>
<comment type="caution">
    <text evidence="1">The sequence shown here is derived from an EMBL/GenBank/DDBJ whole genome shotgun (WGS) entry which is preliminary data.</text>
</comment>
<dbReference type="AlphaFoldDB" id="A0A347ZTR1"/>
<dbReference type="Gene3D" id="3.40.50.1450">
    <property type="entry name" value="HybD-like"/>
    <property type="match status" value="1"/>
</dbReference>
<keyword evidence="1" id="KW-0645">Protease</keyword>
<dbReference type="GO" id="GO:0004175">
    <property type="term" value="F:endopeptidase activity"/>
    <property type="evidence" value="ECO:0007669"/>
    <property type="project" value="TreeGrafter"/>
</dbReference>
<dbReference type="EMBL" id="QUMS01000001">
    <property type="protein sequence ID" value="REG10727.1"/>
    <property type="molecule type" value="Genomic_DNA"/>
</dbReference>